<gene>
    <name evidence="1" type="ORF">IW245_004357</name>
</gene>
<reference evidence="1" key="1">
    <citation type="submission" date="2020-11" db="EMBL/GenBank/DDBJ databases">
        <title>Sequencing the genomes of 1000 actinobacteria strains.</title>
        <authorList>
            <person name="Klenk H.-P."/>
        </authorList>
    </citation>
    <scope>NUCLEOTIDE SEQUENCE</scope>
    <source>
        <strain evidence="1">DSM 45356</strain>
    </source>
</reference>
<dbReference type="PANTHER" id="PTHR39324">
    <property type="entry name" value="CALCIUM DODECIN"/>
    <property type="match status" value="1"/>
</dbReference>
<dbReference type="SUPFAM" id="SSF89807">
    <property type="entry name" value="Dodecin-like"/>
    <property type="match status" value="1"/>
</dbReference>
<dbReference type="Proteomes" id="UP000622552">
    <property type="component" value="Unassembled WGS sequence"/>
</dbReference>
<evidence type="ECO:0000313" key="1">
    <source>
        <dbReference type="EMBL" id="MBG6138163.1"/>
    </source>
</evidence>
<dbReference type="EMBL" id="JADOUF010000001">
    <property type="protein sequence ID" value="MBG6138163.1"/>
    <property type="molecule type" value="Genomic_DNA"/>
</dbReference>
<evidence type="ECO:0000313" key="2">
    <source>
        <dbReference type="Proteomes" id="UP000622552"/>
    </source>
</evidence>
<organism evidence="1 2">
    <name type="scientific">Longispora fulva</name>
    <dbReference type="NCBI Taxonomy" id="619741"/>
    <lineage>
        <taxon>Bacteria</taxon>
        <taxon>Bacillati</taxon>
        <taxon>Actinomycetota</taxon>
        <taxon>Actinomycetes</taxon>
        <taxon>Micromonosporales</taxon>
        <taxon>Micromonosporaceae</taxon>
        <taxon>Longispora</taxon>
    </lineage>
</organism>
<dbReference type="PANTHER" id="PTHR39324:SF1">
    <property type="entry name" value="CALCIUM DODECIN"/>
    <property type="match status" value="1"/>
</dbReference>
<comment type="caution">
    <text evidence="1">The sequence shown here is derived from an EMBL/GenBank/DDBJ whole genome shotgun (WGS) entry which is preliminary data.</text>
</comment>
<dbReference type="Gene3D" id="3.30.1660.10">
    <property type="entry name" value="Flavin-binding protein dodecin"/>
    <property type="match status" value="1"/>
</dbReference>
<accession>A0A8J7GTN1</accession>
<keyword evidence="2" id="KW-1185">Reference proteome</keyword>
<sequence length="70" mass="7584">MPQGTVARVTEVSATSPTSFEDAIKTGITRANETLRNVTGAWVKEMKIGLDGKGNVTSYQVHMLITFVLD</sequence>
<dbReference type="Pfam" id="PF07311">
    <property type="entry name" value="Dodecin"/>
    <property type="match status" value="1"/>
</dbReference>
<proteinExistence type="predicted"/>
<dbReference type="InterPro" id="IPR009923">
    <property type="entry name" value="Dodecin"/>
</dbReference>
<dbReference type="InterPro" id="IPR025543">
    <property type="entry name" value="Dodecin-like"/>
</dbReference>
<protein>
    <submittedName>
        <fullName evidence="1">Flavin-binding protein dodecin</fullName>
    </submittedName>
</protein>
<dbReference type="AlphaFoldDB" id="A0A8J7GTN1"/>
<dbReference type="RefSeq" id="WP_197004948.1">
    <property type="nucleotide sequence ID" value="NZ_BONS01000017.1"/>
</dbReference>
<dbReference type="InterPro" id="IPR036694">
    <property type="entry name" value="Dodecin-like_sf"/>
</dbReference>
<name>A0A8J7GTN1_9ACTN</name>